<dbReference type="SUPFAM" id="SSF55315">
    <property type="entry name" value="L30e-like"/>
    <property type="match status" value="1"/>
</dbReference>
<keyword evidence="3" id="KW-1185">Reference proteome</keyword>
<dbReference type="GO" id="GO:0005739">
    <property type="term" value="C:mitochondrion"/>
    <property type="evidence" value="ECO:0007669"/>
    <property type="project" value="TreeGrafter"/>
</dbReference>
<accession>A0AAD9RHL0</accession>
<name>A0AAD9RHL0_9HYME</name>
<dbReference type="PANTHER" id="PTHR13284">
    <property type="entry name" value="GH01354P"/>
    <property type="match status" value="1"/>
</dbReference>
<evidence type="ECO:0000259" key="1">
    <source>
        <dbReference type="Pfam" id="PF01248"/>
    </source>
</evidence>
<dbReference type="GO" id="GO:0003730">
    <property type="term" value="F:mRNA 3'-UTR binding"/>
    <property type="evidence" value="ECO:0007669"/>
    <property type="project" value="TreeGrafter"/>
</dbReference>
<reference evidence="2" key="1">
    <citation type="submission" date="2021-08" db="EMBL/GenBank/DDBJ databases">
        <authorList>
            <person name="Misof B."/>
            <person name="Oliver O."/>
            <person name="Podsiadlowski L."/>
            <person name="Donath A."/>
            <person name="Peters R."/>
            <person name="Mayer C."/>
            <person name="Rust J."/>
            <person name="Gunkel S."/>
            <person name="Lesny P."/>
            <person name="Martin S."/>
            <person name="Oeyen J.P."/>
            <person name="Petersen M."/>
            <person name="Panagiotis P."/>
            <person name="Wilbrandt J."/>
            <person name="Tanja T."/>
        </authorList>
    </citation>
    <scope>NUCLEOTIDE SEQUENCE</scope>
    <source>
        <strain evidence="2">GBR_01_08_01A</strain>
        <tissue evidence="2">Thorax + abdomen</tissue>
    </source>
</reference>
<gene>
    <name evidence="2" type="ORF">KPH14_007579</name>
</gene>
<dbReference type="EMBL" id="JAIFRP010000073">
    <property type="protein sequence ID" value="KAK2579899.1"/>
    <property type="molecule type" value="Genomic_DNA"/>
</dbReference>
<feature type="domain" description="Ribosomal protein eL8/eL30/eS12/Gadd45" evidence="1">
    <location>
        <begin position="352"/>
        <end position="445"/>
    </location>
</feature>
<dbReference type="Gene3D" id="3.30.1330.30">
    <property type="match status" value="1"/>
</dbReference>
<dbReference type="InterPro" id="IPR004038">
    <property type="entry name" value="Ribosomal_eL8/eL30/eS12/Gad45"/>
</dbReference>
<dbReference type="InterPro" id="IPR040051">
    <property type="entry name" value="SECISBP2"/>
</dbReference>
<comment type="caution">
    <text evidence="2">The sequence shown here is derived from an EMBL/GenBank/DDBJ whole genome shotgun (WGS) entry which is preliminary data.</text>
</comment>
<protein>
    <recommendedName>
        <fullName evidence="1">Ribosomal protein eL8/eL30/eS12/Gadd45 domain-containing protein</fullName>
    </recommendedName>
</protein>
<dbReference type="GO" id="GO:0035368">
    <property type="term" value="F:selenocysteine insertion sequence binding"/>
    <property type="evidence" value="ECO:0007669"/>
    <property type="project" value="InterPro"/>
</dbReference>
<evidence type="ECO:0000313" key="2">
    <source>
        <dbReference type="EMBL" id="KAK2579899.1"/>
    </source>
</evidence>
<dbReference type="InterPro" id="IPR029064">
    <property type="entry name" value="Ribosomal_eL30-like_sf"/>
</dbReference>
<proteinExistence type="predicted"/>
<dbReference type="Pfam" id="PF01248">
    <property type="entry name" value="Ribosomal_L7Ae"/>
    <property type="match status" value="1"/>
</dbReference>
<dbReference type="AlphaFoldDB" id="A0AAD9RHL0"/>
<dbReference type="PANTHER" id="PTHR13284:SF4">
    <property type="entry name" value="C2H2-TYPE DOMAIN-CONTAINING PROTEIN"/>
    <property type="match status" value="1"/>
</dbReference>
<evidence type="ECO:0000313" key="3">
    <source>
        <dbReference type="Proteomes" id="UP001258017"/>
    </source>
</evidence>
<dbReference type="GO" id="GO:1990904">
    <property type="term" value="C:ribonucleoprotein complex"/>
    <property type="evidence" value="ECO:0007669"/>
    <property type="project" value="TreeGrafter"/>
</dbReference>
<dbReference type="GO" id="GO:0043021">
    <property type="term" value="F:ribonucleoprotein complex binding"/>
    <property type="evidence" value="ECO:0007669"/>
    <property type="project" value="TreeGrafter"/>
</dbReference>
<dbReference type="Proteomes" id="UP001258017">
    <property type="component" value="Unassembled WGS sequence"/>
</dbReference>
<sequence>MDQSNNVCSAWLYRLQIETKSEADQAWPQLNSQSQTKHNVQRNEQRYNRRYVTDSTVDMCSEDSLDIFEYPELGERKVKIKSTPDIVISCQETVTTGNLIPDFNTKVKNKKAVGPSRYKRTEKISFDLRGALESAGYFSGKNAKKPMKLRVNVYKVNTNPCNKNSPNDKSIELKKVKLYNIKPKKPSRLKRKILLERWTNRQIRRQEHQDNRRKEKNSMDVNIYDKDYRNSKTENIPEDTVQFRPDVVQKLDDLWISNLQNRNISTLPYKSALDNTDDLTTLQHILSIKDEDDIESKPDIKFLSDRNELIRYSKNFREYCNNLVTPSLNESLEKFLSEIKRLQTKLYDRDPTKGKYKRRYYAGLKEVQKHVALRKIRFVVIAPNIEKIRSEGGLDEEVDQLLEICRKNETVFCFGLRRRKLGYYAHGNGLVGCIGITNYGNVEQLFWDVLLEVVEARNKYEKLQGRSERTIDVSKIIHENNLLTENIGILLKALASIN</sequence>
<organism evidence="2 3">
    <name type="scientific">Odynerus spinipes</name>
    <dbReference type="NCBI Taxonomy" id="1348599"/>
    <lineage>
        <taxon>Eukaryota</taxon>
        <taxon>Metazoa</taxon>
        <taxon>Ecdysozoa</taxon>
        <taxon>Arthropoda</taxon>
        <taxon>Hexapoda</taxon>
        <taxon>Insecta</taxon>
        <taxon>Pterygota</taxon>
        <taxon>Neoptera</taxon>
        <taxon>Endopterygota</taxon>
        <taxon>Hymenoptera</taxon>
        <taxon>Apocrita</taxon>
        <taxon>Aculeata</taxon>
        <taxon>Vespoidea</taxon>
        <taxon>Vespidae</taxon>
        <taxon>Eumeninae</taxon>
        <taxon>Odynerus</taxon>
    </lineage>
</organism>
<reference evidence="2" key="2">
    <citation type="journal article" date="2023" name="Commun. Biol.">
        <title>Intrasexual cuticular hydrocarbon dimorphism in a wasp sheds light on hydrocarbon biosynthesis genes in Hymenoptera.</title>
        <authorList>
            <person name="Moris V.C."/>
            <person name="Podsiadlowski L."/>
            <person name="Martin S."/>
            <person name="Oeyen J.P."/>
            <person name="Donath A."/>
            <person name="Petersen M."/>
            <person name="Wilbrandt J."/>
            <person name="Misof B."/>
            <person name="Liedtke D."/>
            <person name="Thamm M."/>
            <person name="Scheiner R."/>
            <person name="Schmitt T."/>
            <person name="Niehuis O."/>
        </authorList>
    </citation>
    <scope>NUCLEOTIDE SEQUENCE</scope>
    <source>
        <strain evidence="2">GBR_01_08_01A</strain>
    </source>
</reference>